<dbReference type="OrthoDB" id="2595178at2759"/>
<dbReference type="InterPro" id="IPR032675">
    <property type="entry name" value="LRR_dom_sf"/>
</dbReference>
<accession>A0A9P6D0H1</accession>
<gene>
    <name evidence="1" type="ORF">BDN70DRAFT_869829</name>
</gene>
<dbReference type="Proteomes" id="UP000807469">
    <property type="component" value="Unassembled WGS sequence"/>
</dbReference>
<evidence type="ECO:0000313" key="2">
    <source>
        <dbReference type="Proteomes" id="UP000807469"/>
    </source>
</evidence>
<sequence length="439" mass="49906">MSSIDTTVILLRPRPYAKSSGTLLLLPLLPHRKPLKSLPSEIWTEIFGFAFKSCATGYESARFIYRWAWSSITICKAFSEIVLPLLYSSVQISQDYTLVRFYNRLHIADQKWDSIRRIPYSSPGRWVQKLDLSELVFEGQPQALSLDSHLTQLFPLVPFLTSLSVNPSFVLSRRALYSLAQREGSVNLRSISGLSYLPPPTPIPDEDPFVQLLRNSPNLETFVVVGQGLDPTELEFNFPGLSYEMPSISEFRPLRLTKLRTLTILSLHSSPLVLALLHSPLPGLKKLTVTPYDDIPYPASLISEFIKIHGAGLSSLLLFTPKSWPTRLHPSPSGILVHCPNLNHLSLESPLPSLTLTERHQLRILSIPRPKADFWRELETLFHRLPGLAILRIRDIRWLRKGVSTMAQGAGVQGEMLEWKRRLERRRILLVDADWRDQA</sequence>
<dbReference type="EMBL" id="MU155130">
    <property type="protein sequence ID" value="KAF9486337.1"/>
    <property type="molecule type" value="Genomic_DNA"/>
</dbReference>
<dbReference type="AlphaFoldDB" id="A0A9P6D0H1"/>
<keyword evidence="2" id="KW-1185">Reference proteome</keyword>
<organism evidence="1 2">
    <name type="scientific">Pholiota conissans</name>
    <dbReference type="NCBI Taxonomy" id="109636"/>
    <lineage>
        <taxon>Eukaryota</taxon>
        <taxon>Fungi</taxon>
        <taxon>Dikarya</taxon>
        <taxon>Basidiomycota</taxon>
        <taxon>Agaricomycotina</taxon>
        <taxon>Agaricomycetes</taxon>
        <taxon>Agaricomycetidae</taxon>
        <taxon>Agaricales</taxon>
        <taxon>Agaricineae</taxon>
        <taxon>Strophariaceae</taxon>
        <taxon>Pholiota</taxon>
    </lineage>
</organism>
<proteinExistence type="predicted"/>
<evidence type="ECO:0000313" key="1">
    <source>
        <dbReference type="EMBL" id="KAF9486337.1"/>
    </source>
</evidence>
<name>A0A9P6D0H1_9AGAR</name>
<dbReference type="Gene3D" id="3.80.10.10">
    <property type="entry name" value="Ribonuclease Inhibitor"/>
    <property type="match status" value="1"/>
</dbReference>
<comment type="caution">
    <text evidence="1">The sequence shown here is derived from an EMBL/GenBank/DDBJ whole genome shotgun (WGS) entry which is preliminary data.</text>
</comment>
<reference evidence="1" key="1">
    <citation type="submission" date="2020-11" db="EMBL/GenBank/DDBJ databases">
        <authorList>
            <consortium name="DOE Joint Genome Institute"/>
            <person name="Ahrendt S."/>
            <person name="Riley R."/>
            <person name="Andreopoulos W."/>
            <person name="Labutti K."/>
            <person name="Pangilinan J."/>
            <person name="Ruiz-Duenas F.J."/>
            <person name="Barrasa J.M."/>
            <person name="Sanchez-Garcia M."/>
            <person name="Camarero S."/>
            <person name="Miyauchi S."/>
            <person name="Serrano A."/>
            <person name="Linde D."/>
            <person name="Babiker R."/>
            <person name="Drula E."/>
            <person name="Ayuso-Fernandez I."/>
            <person name="Pacheco R."/>
            <person name="Padilla G."/>
            <person name="Ferreira P."/>
            <person name="Barriuso J."/>
            <person name="Kellner H."/>
            <person name="Castanera R."/>
            <person name="Alfaro M."/>
            <person name="Ramirez L."/>
            <person name="Pisabarro A.G."/>
            <person name="Kuo A."/>
            <person name="Tritt A."/>
            <person name="Lipzen A."/>
            <person name="He G."/>
            <person name="Yan M."/>
            <person name="Ng V."/>
            <person name="Cullen D."/>
            <person name="Martin F."/>
            <person name="Rosso M.-N."/>
            <person name="Henrissat B."/>
            <person name="Hibbett D."/>
            <person name="Martinez A.T."/>
            <person name="Grigoriev I.V."/>
        </authorList>
    </citation>
    <scope>NUCLEOTIDE SEQUENCE</scope>
    <source>
        <strain evidence="1">CIRM-BRFM 674</strain>
    </source>
</reference>
<protein>
    <submittedName>
        <fullName evidence="1">Uncharacterized protein</fullName>
    </submittedName>
</protein>